<gene>
    <name evidence="1" type="ORF">HGD76_13010</name>
</gene>
<reference evidence="1 2" key="2">
    <citation type="submission" date="2020-04" db="EMBL/GenBank/DDBJ databases">
        <authorList>
            <person name="Fomenkov A."/>
            <person name="Anton B.P."/>
            <person name="Roberts R.J."/>
        </authorList>
    </citation>
    <scope>NUCLEOTIDE SEQUENCE [LARGE SCALE GENOMIC DNA]</scope>
    <source>
        <strain evidence="1 2">CCAP 1403/13f</strain>
    </source>
</reference>
<accession>A0A6H2C1Y3</accession>
<evidence type="ECO:0000313" key="2">
    <source>
        <dbReference type="Proteomes" id="UP000502433"/>
    </source>
</evidence>
<organism evidence="1 2">
    <name type="scientific">Dolichospermum flos-aquae CCAP 1403/13F</name>
    <dbReference type="NCBI Taxonomy" id="315271"/>
    <lineage>
        <taxon>Bacteria</taxon>
        <taxon>Bacillati</taxon>
        <taxon>Cyanobacteriota</taxon>
        <taxon>Cyanophyceae</taxon>
        <taxon>Nostocales</taxon>
        <taxon>Aphanizomenonaceae</taxon>
        <taxon>Dolichospermum</taxon>
    </lineage>
</organism>
<name>A0A6H2C1Y3_DOLFA</name>
<dbReference type="RefSeq" id="WP_168696036.1">
    <property type="nucleotide sequence ID" value="NZ_CP051206.1"/>
</dbReference>
<proteinExistence type="predicted"/>
<dbReference type="EMBL" id="CP051206">
    <property type="protein sequence ID" value="QJB44959.1"/>
    <property type="molecule type" value="Genomic_DNA"/>
</dbReference>
<reference evidence="1 2" key="1">
    <citation type="submission" date="2020-04" db="EMBL/GenBank/DDBJ databases">
        <title>Genome-Wide Identification of 5-Methylcytosine Sites in Bacterial Genomes By High-Throughput Sequencing of MspJI Restriction Fragments.</title>
        <authorList>
            <person name="Wu V."/>
        </authorList>
    </citation>
    <scope>NUCLEOTIDE SEQUENCE [LARGE SCALE GENOMIC DNA]</scope>
    <source>
        <strain evidence="1 2">CCAP 1403/13f</strain>
    </source>
</reference>
<sequence length="94" mass="10909">MTDTKNPNKPLFSQHYLKYRLQECPEWHLDIKLDFEQLKNLYLSKKAILPTLNEAQTEDVFIKPVLDILGFSNIPQVVTRGKGRADRGNASNFF</sequence>
<evidence type="ECO:0000313" key="1">
    <source>
        <dbReference type="EMBL" id="QJB44959.1"/>
    </source>
</evidence>
<dbReference type="AlphaFoldDB" id="A0A6H2C1Y3"/>
<dbReference type="KEGG" id="dfs:HGD76_13010"/>
<dbReference type="Proteomes" id="UP000502433">
    <property type="component" value="Chromosome"/>
</dbReference>
<protein>
    <submittedName>
        <fullName evidence="1">Uncharacterized protein</fullName>
    </submittedName>
</protein>